<name>A0A5R8YZX8_9PSED</name>
<evidence type="ECO:0000313" key="1">
    <source>
        <dbReference type="EMBL" id="TLP59013.1"/>
    </source>
</evidence>
<sequence length="271" mass="30976">MNHNIIIAGVAGSRVKRLQSVFVEIGCEFDPWVFTVFAGSDSKEDGLRKVQVEALLDKVVSQGGATVVGVASGTAADRELLAIEPMIRPFFRYRRIDACHLKLAYSAPSLADFKRFLADVLEEECFWQEHIKPKDQYSPLILPEMFLSKKHHGLWRMAESYNGLDNLKGVKKSLARFSDDHSRQARSNNYPVWVDSKERAWDVRGPRHGKATFPETWKYSHQLIEGLHFDVSSVNQRSFEFVDRYKKTHFKKNGPTEYLNVTPFGAVRGKK</sequence>
<proteinExistence type="predicted"/>
<reference evidence="1 2" key="1">
    <citation type="submission" date="2019-05" db="EMBL/GenBank/DDBJ databases">
        <title>Pseudomonas sp. SC006 isolated from lettuce that can produce HBGAs.</title>
        <authorList>
            <person name="Wang D."/>
            <person name="Liao N."/>
            <person name="Liu D."/>
            <person name="Zhang Z."/>
            <person name="Zou S."/>
        </authorList>
    </citation>
    <scope>NUCLEOTIDE SEQUENCE [LARGE SCALE GENOMIC DNA]</scope>
    <source>
        <strain evidence="1 2">SC006</strain>
    </source>
</reference>
<gene>
    <name evidence="1" type="ORF">FEM01_13985</name>
</gene>
<organism evidence="1 2">
    <name type="scientific">Pseudomonas mosselii</name>
    <dbReference type="NCBI Taxonomy" id="78327"/>
    <lineage>
        <taxon>Bacteria</taxon>
        <taxon>Pseudomonadati</taxon>
        <taxon>Pseudomonadota</taxon>
        <taxon>Gammaproteobacteria</taxon>
        <taxon>Pseudomonadales</taxon>
        <taxon>Pseudomonadaceae</taxon>
        <taxon>Pseudomonas</taxon>
    </lineage>
</organism>
<keyword evidence="2" id="KW-1185">Reference proteome</keyword>
<comment type="caution">
    <text evidence="1">The sequence shown here is derived from an EMBL/GenBank/DDBJ whole genome shotgun (WGS) entry which is preliminary data.</text>
</comment>
<dbReference type="RefSeq" id="WP_138220084.1">
    <property type="nucleotide sequence ID" value="NZ_VAUO01000006.1"/>
</dbReference>
<dbReference type="Proteomes" id="UP000309819">
    <property type="component" value="Unassembled WGS sequence"/>
</dbReference>
<dbReference type="EMBL" id="VAUO01000006">
    <property type="protein sequence ID" value="TLP59013.1"/>
    <property type="molecule type" value="Genomic_DNA"/>
</dbReference>
<evidence type="ECO:0000313" key="2">
    <source>
        <dbReference type="Proteomes" id="UP000309819"/>
    </source>
</evidence>
<accession>A0A5R8YZX8</accession>
<dbReference type="AlphaFoldDB" id="A0A5R8YZX8"/>
<protein>
    <submittedName>
        <fullName evidence="1">Uncharacterized protein</fullName>
    </submittedName>
</protein>